<protein>
    <submittedName>
        <fullName evidence="1">Prophage pi2 protein 37</fullName>
    </submittedName>
</protein>
<name>A0AAX2CKL5_9BACI</name>
<dbReference type="EMBL" id="FMIK01000044">
    <property type="protein sequence ID" value="SCM00421.1"/>
    <property type="molecule type" value="Genomic_DNA"/>
</dbReference>
<reference evidence="1 2" key="1">
    <citation type="submission" date="2016-08" db="EMBL/GenBank/DDBJ databases">
        <authorList>
            <person name="Loux V."/>
            <person name="Rue O."/>
        </authorList>
    </citation>
    <scope>NUCLEOTIDE SEQUENCE [LARGE SCALE GENOMIC DNA]</scope>
    <source>
        <strain evidence="1 2">AFSSA_08CEB44bac</strain>
    </source>
</reference>
<evidence type="ECO:0000313" key="1">
    <source>
        <dbReference type="EMBL" id="SCM00421.1"/>
    </source>
</evidence>
<dbReference type="AlphaFoldDB" id="A0AAX2CKL5"/>
<sequence length="115" mass="13153">MNDFASELARELQRYANTVEEDLIESQEDVADEAINKLRQDSPKDTGKYSKGWRKKKDGKSIILYNALKPQLTHVLEKGHAKANGGRVPAKVHIRPVEEYVINELPKRIERTIGR</sequence>
<organism evidence="1 2">
    <name type="scientific">Bacillus cytotoxicus</name>
    <dbReference type="NCBI Taxonomy" id="580165"/>
    <lineage>
        <taxon>Bacteria</taxon>
        <taxon>Bacillati</taxon>
        <taxon>Bacillota</taxon>
        <taxon>Bacilli</taxon>
        <taxon>Bacillales</taxon>
        <taxon>Bacillaceae</taxon>
        <taxon>Bacillus</taxon>
        <taxon>Bacillus cereus group</taxon>
    </lineage>
</organism>
<dbReference type="Proteomes" id="UP000242164">
    <property type="component" value="Unassembled WGS sequence"/>
</dbReference>
<comment type="caution">
    <text evidence="1">The sequence shown here is derived from an EMBL/GenBank/DDBJ whole genome shotgun (WGS) entry which is preliminary data.</text>
</comment>
<gene>
    <name evidence="1" type="ORF">BCB44BAC_03313</name>
</gene>
<proteinExistence type="predicted"/>
<dbReference type="RefSeq" id="WP_087099159.1">
    <property type="nucleotide sequence ID" value="NZ_CP066179.1"/>
</dbReference>
<accession>A0AAX2CKL5</accession>
<evidence type="ECO:0000313" key="2">
    <source>
        <dbReference type="Proteomes" id="UP000242164"/>
    </source>
</evidence>